<evidence type="ECO:0000313" key="5">
    <source>
        <dbReference type="Proteomes" id="UP001319200"/>
    </source>
</evidence>
<dbReference type="EMBL" id="JAHESF010000050">
    <property type="protein sequence ID" value="MBT1700869.1"/>
    <property type="molecule type" value="Genomic_DNA"/>
</dbReference>
<evidence type="ECO:0000256" key="2">
    <source>
        <dbReference type="SAM" id="Coils"/>
    </source>
</evidence>
<comment type="caution">
    <text evidence="4">The sequence shown here is derived from an EMBL/GenBank/DDBJ whole genome shotgun (WGS) entry which is preliminary data.</text>
</comment>
<reference evidence="4 5" key="1">
    <citation type="submission" date="2021-05" db="EMBL/GenBank/DDBJ databases">
        <title>A Polyphasic approach of four new species of the genus Ohtaekwangia: Ohtaekwangia histidinii sp. nov., Ohtaekwangia cretensis sp. nov., Ohtaekwangia indiensis sp. nov., Ohtaekwangia reichenbachii sp. nov. from diverse environment.</title>
        <authorList>
            <person name="Octaviana S."/>
        </authorList>
    </citation>
    <scope>NUCLEOTIDE SEQUENCE [LARGE SCALE GENOMIC DNA]</scope>
    <source>
        <strain evidence="4 5">PWU4</strain>
    </source>
</reference>
<proteinExistence type="inferred from homology"/>
<comment type="similarity">
    <text evidence="1">Belongs to the PspA/Vipp/IM30 family.</text>
</comment>
<gene>
    <name evidence="4" type="ORF">KK083_28515</name>
</gene>
<dbReference type="RefSeq" id="WP_254169557.1">
    <property type="nucleotide sequence ID" value="NZ_JAHESF010000050.1"/>
</dbReference>
<evidence type="ECO:0000256" key="3">
    <source>
        <dbReference type="SAM" id="MobiDB-lite"/>
    </source>
</evidence>
<feature type="coiled-coil region" evidence="2">
    <location>
        <begin position="110"/>
        <end position="233"/>
    </location>
</feature>
<dbReference type="PANTHER" id="PTHR31088:SF6">
    <property type="entry name" value="PHAGE SHOCK PROTEIN A"/>
    <property type="match status" value="1"/>
</dbReference>
<evidence type="ECO:0000256" key="1">
    <source>
        <dbReference type="ARBA" id="ARBA00043985"/>
    </source>
</evidence>
<accession>A0AAP2GM49</accession>
<dbReference type="AlphaFoldDB" id="A0AAP2GM49"/>
<keyword evidence="5" id="KW-1185">Reference proteome</keyword>
<keyword evidence="2" id="KW-0175">Coiled coil</keyword>
<name>A0AAP2GM49_9BACT</name>
<feature type="region of interest" description="Disordered" evidence="3">
    <location>
        <begin position="243"/>
        <end position="274"/>
    </location>
</feature>
<evidence type="ECO:0000313" key="4">
    <source>
        <dbReference type="EMBL" id="MBT1700869.1"/>
    </source>
</evidence>
<dbReference type="Proteomes" id="UP001319200">
    <property type="component" value="Unassembled WGS sequence"/>
</dbReference>
<dbReference type="PANTHER" id="PTHR31088">
    <property type="entry name" value="MEMBRANE-ASSOCIATED PROTEIN VIPP1, CHLOROPLASTIC"/>
    <property type="match status" value="1"/>
</dbReference>
<dbReference type="Pfam" id="PF04012">
    <property type="entry name" value="PspA_IM30"/>
    <property type="match status" value="1"/>
</dbReference>
<organism evidence="4 5">
    <name type="scientific">Chryseosolibacter histidini</name>
    <dbReference type="NCBI Taxonomy" id="2782349"/>
    <lineage>
        <taxon>Bacteria</taxon>
        <taxon>Pseudomonadati</taxon>
        <taxon>Bacteroidota</taxon>
        <taxon>Cytophagia</taxon>
        <taxon>Cytophagales</taxon>
        <taxon>Chryseotaleaceae</taxon>
        <taxon>Chryseosolibacter</taxon>
    </lineage>
</organism>
<dbReference type="InterPro" id="IPR007157">
    <property type="entry name" value="PspA_VIPP1"/>
</dbReference>
<protein>
    <submittedName>
        <fullName evidence="4">PspA/IM30 family protein</fullName>
    </submittedName>
</protein>
<sequence>MWSQILQRLSNIFKAKAHKAVDRLENPVDMSKLAVAELEKAINDATEAFSIALANHKKWDRELQQATLASESWKQKAKMALGQANEAMAKKALTEKSNEDRKVLEYSAIFQKSESDIKVLRQNLDSLQTKLKEMRSKQTILEAKAKNAEAQGKIAKQLQGIGTSALSNFQRYEDKINEMADQSEALQESLFSQKQLEREFEQLESTINVSHELETLKLEMTTEEQKKKEALEERKLQQVKIKLDTQATPVKPAQEQKQIAPPKDEKLKHFFDGK</sequence>
<feature type="compositionally biased region" description="Basic and acidic residues" evidence="3">
    <location>
        <begin position="262"/>
        <end position="274"/>
    </location>
</feature>